<keyword evidence="1" id="KW-1133">Transmembrane helix</keyword>
<proteinExistence type="predicted"/>
<dbReference type="AlphaFoldDB" id="A0A2Z4Y9P8"/>
<feature type="transmembrane region" description="Helical" evidence="1">
    <location>
        <begin position="57"/>
        <end position="84"/>
    </location>
</feature>
<reference evidence="2 3" key="1">
    <citation type="submission" date="2018-07" db="EMBL/GenBank/DDBJ databases">
        <title>Rhizobium leguminosarum strain:ATCC 14479 Genome sequencing and assembly.</title>
        <authorList>
            <person name="Chakraborty R."/>
        </authorList>
    </citation>
    <scope>NUCLEOTIDE SEQUENCE [LARGE SCALE GENOMIC DNA]</scope>
    <source>
        <strain evidence="2 3">ATCC 14479</strain>
    </source>
</reference>
<protein>
    <submittedName>
        <fullName evidence="2">Uncharacterized protein</fullName>
    </submittedName>
</protein>
<evidence type="ECO:0000313" key="3">
    <source>
        <dbReference type="Proteomes" id="UP000251166"/>
    </source>
</evidence>
<evidence type="ECO:0000313" key="2">
    <source>
        <dbReference type="EMBL" id="AXA37796.1"/>
    </source>
</evidence>
<evidence type="ECO:0000256" key="1">
    <source>
        <dbReference type="SAM" id="Phobius"/>
    </source>
</evidence>
<dbReference type="Proteomes" id="UP000251166">
    <property type="component" value="Chromosome"/>
</dbReference>
<keyword evidence="1" id="KW-0812">Transmembrane</keyword>
<keyword evidence="1" id="KW-0472">Membrane</keyword>
<gene>
    <name evidence="2" type="ORF">DLJ82_0175</name>
</gene>
<sequence length="90" mass="9849">MSRHARWVLIGRRSISSFRRSLTPQITFKGPYVPLVWEESPFGEAPFKLRRQRGSGLLGDHVFSVPIGPGFIVAAAVALLMLAVCGSSPL</sequence>
<accession>A0A2Z4Y9P8</accession>
<dbReference type="EMBL" id="CP030760">
    <property type="protein sequence ID" value="AXA37796.1"/>
    <property type="molecule type" value="Genomic_DNA"/>
</dbReference>
<organism evidence="2 3">
    <name type="scientific">Rhizobium leguminosarum</name>
    <dbReference type="NCBI Taxonomy" id="384"/>
    <lineage>
        <taxon>Bacteria</taxon>
        <taxon>Pseudomonadati</taxon>
        <taxon>Pseudomonadota</taxon>
        <taxon>Alphaproteobacteria</taxon>
        <taxon>Hyphomicrobiales</taxon>
        <taxon>Rhizobiaceae</taxon>
        <taxon>Rhizobium/Agrobacterium group</taxon>
        <taxon>Rhizobium</taxon>
    </lineage>
</organism>
<name>A0A2Z4Y9P8_RHILE</name>